<dbReference type="GO" id="GO:0017071">
    <property type="term" value="C:intracellular cyclic nucleotide activated cation channel complex"/>
    <property type="evidence" value="ECO:0007669"/>
    <property type="project" value="TreeGrafter"/>
</dbReference>
<comment type="caution">
    <text evidence="2">The sequence shown here is derived from an EMBL/GenBank/DDBJ whole genome shotgun (WGS) entry which is preliminary data.</text>
</comment>
<sequence>MQTKRFKLDVASLVPLELFYFKTGINPLLRLPRLLKINSFFEFNERLEAILTKAYIYRHVHSPDTDSRPTDEQELLTQLPDKMRLDIAIDVNYSIVSKVPLFQDCERQMIFDMLKSLRSVVYLPGDYVCRKVHAACTPAQRTPARKMLNKGKKPQPKEESKSRPQAPAAAVKPETPRLLRAALEVSERSSGLKGALAKVKQKTNKLSISSQPSFSFSLPPPSPTSSCGPDSDAETPTPTFASSTSFRSASGCH</sequence>
<dbReference type="AlphaFoldDB" id="A0A4Z2C9Q7"/>
<keyword evidence="3" id="KW-1185">Reference proteome</keyword>
<reference evidence="2 3" key="1">
    <citation type="submission" date="2019-04" db="EMBL/GenBank/DDBJ databases">
        <title>The sequence and de novo assembly of Takifugu bimaculatus genome using PacBio and Hi-C technologies.</title>
        <authorList>
            <person name="Xu P."/>
            <person name="Liu B."/>
            <person name="Zhou Z."/>
        </authorList>
    </citation>
    <scope>NUCLEOTIDE SEQUENCE [LARGE SCALE GENOMIC DNA]</scope>
    <source>
        <strain evidence="2">TB-2018</strain>
        <tissue evidence="2">Muscle</tissue>
    </source>
</reference>
<dbReference type="PANTHER" id="PTHR45638">
    <property type="entry name" value="CYCLIC NUCLEOTIDE-GATED CATION CHANNEL SUBUNIT A"/>
    <property type="match status" value="1"/>
</dbReference>
<dbReference type="InterPro" id="IPR014710">
    <property type="entry name" value="RmlC-like_jellyroll"/>
</dbReference>
<dbReference type="GO" id="GO:0030553">
    <property type="term" value="F:cGMP binding"/>
    <property type="evidence" value="ECO:0007669"/>
    <property type="project" value="TreeGrafter"/>
</dbReference>
<feature type="region of interest" description="Disordered" evidence="1">
    <location>
        <begin position="192"/>
        <end position="253"/>
    </location>
</feature>
<feature type="region of interest" description="Disordered" evidence="1">
    <location>
        <begin position="140"/>
        <end position="175"/>
    </location>
</feature>
<dbReference type="EMBL" id="SWLE01000004">
    <property type="protein sequence ID" value="TNN00952.1"/>
    <property type="molecule type" value="Genomic_DNA"/>
</dbReference>
<proteinExistence type="predicted"/>
<dbReference type="PANTHER" id="PTHR45638:SF16">
    <property type="entry name" value="CYCLIC NUCLEOTIDE-GATED CATION CHANNEL BETA-1"/>
    <property type="match status" value="1"/>
</dbReference>
<protein>
    <submittedName>
        <fullName evidence="2">Uncharacterized protein</fullName>
    </submittedName>
</protein>
<evidence type="ECO:0000313" key="3">
    <source>
        <dbReference type="Proteomes" id="UP000516260"/>
    </source>
</evidence>
<gene>
    <name evidence="2" type="ORF">fugu_012198</name>
</gene>
<name>A0A4Z2C9Q7_9TELE</name>
<feature type="compositionally biased region" description="Low complexity" evidence="1">
    <location>
        <begin position="224"/>
        <end position="253"/>
    </location>
</feature>
<feature type="compositionally biased region" description="Basic residues" evidence="1">
    <location>
        <begin position="143"/>
        <end position="154"/>
    </location>
</feature>
<dbReference type="GO" id="GO:0005223">
    <property type="term" value="F:intracellularly cGMP-activated cation channel activity"/>
    <property type="evidence" value="ECO:0007669"/>
    <property type="project" value="TreeGrafter"/>
</dbReference>
<dbReference type="Gene3D" id="2.60.120.10">
    <property type="entry name" value="Jelly Rolls"/>
    <property type="match status" value="1"/>
</dbReference>
<dbReference type="InterPro" id="IPR050866">
    <property type="entry name" value="CNG_cation_channel"/>
</dbReference>
<dbReference type="GO" id="GO:0001895">
    <property type="term" value="P:retina homeostasis"/>
    <property type="evidence" value="ECO:0007669"/>
    <property type="project" value="TreeGrafter"/>
</dbReference>
<dbReference type="GO" id="GO:0005222">
    <property type="term" value="F:intracellularly cAMP-activated cation channel activity"/>
    <property type="evidence" value="ECO:0007669"/>
    <property type="project" value="TreeGrafter"/>
</dbReference>
<organism evidence="2 3">
    <name type="scientific">Takifugu bimaculatus</name>
    <dbReference type="NCBI Taxonomy" id="433685"/>
    <lineage>
        <taxon>Eukaryota</taxon>
        <taxon>Metazoa</taxon>
        <taxon>Chordata</taxon>
        <taxon>Craniata</taxon>
        <taxon>Vertebrata</taxon>
        <taxon>Euteleostomi</taxon>
        <taxon>Actinopterygii</taxon>
        <taxon>Neopterygii</taxon>
        <taxon>Teleostei</taxon>
        <taxon>Neoteleostei</taxon>
        <taxon>Acanthomorphata</taxon>
        <taxon>Eupercaria</taxon>
        <taxon>Tetraodontiformes</taxon>
        <taxon>Tetradontoidea</taxon>
        <taxon>Tetraodontidae</taxon>
        <taxon>Takifugu</taxon>
    </lineage>
</organism>
<feature type="compositionally biased region" description="Low complexity" evidence="1">
    <location>
        <begin position="207"/>
        <end position="217"/>
    </location>
</feature>
<accession>A0A4Z2C9Q7</accession>
<dbReference type="GO" id="GO:0001750">
    <property type="term" value="C:photoreceptor outer segment"/>
    <property type="evidence" value="ECO:0007669"/>
    <property type="project" value="TreeGrafter"/>
</dbReference>
<dbReference type="Proteomes" id="UP000516260">
    <property type="component" value="Chromosome 12"/>
</dbReference>
<evidence type="ECO:0000313" key="2">
    <source>
        <dbReference type="EMBL" id="TNN00952.1"/>
    </source>
</evidence>
<dbReference type="GO" id="GO:0005886">
    <property type="term" value="C:plasma membrane"/>
    <property type="evidence" value="ECO:0007669"/>
    <property type="project" value="TreeGrafter"/>
</dbReference>
<dbReference type="InterPro" id="IPR018490">
    <property type="entry name" value="cNMP-bd_dom_sf"/>
</dbReference>
<dbReference type="GO" id="GO:0044877">
    <property type="term" value="F:protein-containing complex binding"/>
    <property type="evidence" value="ECO:0007669"/>
    <property type="project" value="TreeGrafter"/>
</dbReference>
<dbReference type="SUPFAM" id="SSF51206">
    <property type="entry name" value="cAMP-binding domain-like"/>
    <property type="match status" value="1"/>
</dbReference>
<evidence type="ECO:0000256" key="1">
    <source>
        <dbReference type="SAM" id="MobiDB-lite"/>
    </source>
</evidence>